<organism evidence="2">
    <name type="scientific">bioreactor metagenome</name>
    <dbReference type="NCBI Taxonomy" id="1076179"/>
    <lineage>
        <taxon>unclassified sequences</taxon>
        <taxon>metagenomes</taxon>
        <taxon>ecological metagenomes</taxon>
    </lineage>
</organism>
<reference evidence="2" key="1">
    <citation type="submission" date="2019-08" db="EMBL/GenBank/DDBJ databases">
        <authorList>
            <person name="Kucharzyk K."/>
            <person name="Murdoch R.W."/>
            <person name="Higgins S."/>
            <person name="Loffler F."/>
        </authorList>
    </citation>
    <scope>NUCLEOTIDE SEQUENCE</scope>
</reference>
<gene>
    <name evidence="2" type="ORF">SDC9_108645</name>
</gene>
<name>A0A645B8N8_9ZZZZ</name>
<evidence type="ECO:0000313" key="2">
    <source>
        <dbReference type="EMBL" id="MPM61785.1"/>
    </source>
</evidence>
<keyword evidence="1" id="KW-0472">Membrane</keyword>
<accession>A0A645B8N8</accession>
<comment type="caution">
    <text evidence="2">The sequence shown here is derived from an EMBL/GenBank/DDBJ whole genome shotgun (WGS) entry which is preliminary data.</text>
</comment>
<feature type="transmembrane region" description="Helical" evidence="1">
    <location>
        <begin position="6"/>
        <end position="25"/>
    </location>
</feature>
<keyword evidence="1" id="KW-1133">Transmembrane helix</keyword>
<keyword evidence="1" id="KW-0812">Transmembrane</keyword>
<protein>
    <submittedName>
        <fullName evidence="2">Uncharacterized protein</fullName>
    </submittedName>
</protein>
<evidence type="ECO:0000256" key="1">
    <source>
        <dbReference type="SAM" id="Phobius"/>
    </source>
</evidence>
<sequence length="42" mass="4628">MAALFFVFLHEIIAWLSFKVVVLLIDTRLLLLMPSGAAVPGN</sequence>
<proteinExistence type="predicted"/>
<dbReference type="EMBL" id="VSSQ01018523">
    <property type="protein sequence ID" value="MPM61785.1"/>
    <property type="molecule type" value="Genomic_DNA"/>
</dbReference>
<dbReference type="AlphaFoldDB" id="A0A645B8N8"/>